<keyword evidence="2" id="KW-1185">Reference proteome</keyword>
<gene>
    <name evidence="1" type="ORF">BDP27DRAFT_1350056</name>
</gene>
<comment type="caution">
    <text evidence="1">The sequence shown here is derived from an EMBL/GenBank/DDBJ whole genome shotgun (WGS) entry which is preliminary data.</text>
</comment>
<dbReference type="OrthoDB" id="3515175at2759"/>
<dbReference type="EMBL" id="JADNRY010000732">
    <property type="protein sequence ID" value="KAF9028612.1"/>
    <property type="molecule type" value="Genomic_DNA"/>
</dbReference>
<dbReference type="Proteomes" id="UP000772434">
    <property type="component" value="Unassembled WGS sequence"/>
</dbReference>
<protein>
    <submittedName>
        <fullName evidence="1">Uncharacterized protein</fullName>
    </submittedName>
</protein>
<evidence type="ECO:0000313" key="1">
    <source>
        <dbReference type="EMBL" id="KAF9028612.1"/>
    </source>
</evidence>
<evidence type="ECO:0000313" key="2">
    <source>
        <dbReference type="Proteomes" id="UP000772434"/>
    </source>
</evidence>
<sequence length="505" mass="55932">MGCWDRDNDDGLTILDVTDPLKPSYAFVLSPEMESDFGDLPCTARDYLEVYHPNGSDEDMSRSEEDADEESNRFYSALTAKFDSVPFLTEDMLAEAWPSEFGAAKDTLYGDATRTSTPKHIPEPSILSSDPKVPALSELVVAPAVVHSLELGDTSHIELLVPGKITQIKAALCATSPFPETGLTLLLSIVQEELKYKDSILDLTGFSLSPKQLASVAAEFPNTRTVILSHSPQVSSEHIRALLSAKPEIDRLELLDNGIADDALALLLQDHPEIFKRPMNPGAFRIFYSSKHSYAKTMPTGGIAISVWTPAKIVQNIFDFLAALHPDSPASRDGDPIRGTLIQVALSSGLRTPDTNWKDRTVTTVPHYFSALTPGAWTFMFREAKQYADPRKSRYAFAKVSPDPGCTQVETYDLGEFLEEMRKEGRGPLPSDELVQGFNDLIEGVRVDNDLGGVEAVLQTMSYIQRALMNEGRRSRSRREFSFALFDNDKGSKFMAKLLKRSKLR</sequence>
<reference evidence="1" key="1">
    <citation type="submission" date="2020-11" db="EMBL/GenBank/DDBJ databases">
        <authorList>
            <consortium name="DOE Joint Genome Institute"/>
            <person name="Ahrendt S."/>
            <person name="Riley R."/>
            <person name="Andreopoulos W."/>
            <person name="Labutti K."/>
            <person name="Pangilinan J."/>
            <person name="Ruiz-Duenas F.J."/>
            <person name="Barrasa J.M."/>
            <person name="Sanchez-Garcia M."/>
            <person name="Camarero S."/>
            <person name="Miyauchi S."/>
            <person name="Serrano A."/>
            <person name="Linde D."/>
            <person name="Babiker R."/>
            <person name="Drula E."/>
            <person name="Ayuso-Fernandez I."/>
            <person name="Pacheco R."/>
            <person name="Padilla G."/>
            <person name="Ferreira P."/>
            <person name="Barriuso J."/>
            <person name="Kellner H."/>
            <person name="Castanera R."/>
            <person name="Alfaro M."/>
            <person name="Ramirez L."/>
            <person name="Pisabarro A.G."/>
            <person name="Kuo A."/>
            <person name="Tritt A."/>
            <person name="Lipzen A."/>
            <person name="He G."/>
            <person name="Yan M."/>
            <person name="Ng V."/>
            <person name="Cullen D."/>
            <person name="Martin F."/>
            <person name="Rosso M.-N."/>
            <person name="Henrissat B."/>
            <person name="Hibbett D."/>
            <person name="Martinez A.T."/>
            <person name="Grigoriev I.V."/>
        </authorList>
    </citation>
    <scope>NUCLEOTIDE SEQUENCE</scope>
    <source>
        <strain evidence="1">AH 40177</strain>
    </source>
</reference>
<dbReference type="AlphaFoldDB" id="A0A9P5TUY5"/>
<accession>A0A9P5TUY5</accession>
<name>A0A9P5TUY5_9AGAR</name>
<proteinExistence type="predicted"/>
<organism evidence="1 2">
    <name type="scientific">Rhodocollybia butyracea</name>
    <dbReference type="NCBI Taxonomy" id="206335"/>
    <lineage>
        <taxon>Eukaryota</taxon>
        <taxon>Fungi</taxon>
        <taxon>Dikarya</taxon>
        <taxon>Basidiomycota</taxon>
        <taxon>Agaricomycotina</taxon>
        <taxon>Agaricomycetes</taxon>
        <taxon>Agaricomycetidae</taxon>
        <taxon>Agaricales</taxon>
        <taxon>Marasmiineae</taxon>
        <taxon>Omphalotaceae</taxon>
        <taxon>Rhodocollybia</taxon>
    </lineage>
</organism>